<dbReference type="AlphaFoldDB" id="A0A4R5PF68"/>
<reference evidence="2 3" key="1">
    <citation type="journal article" date="2019" name="Sci. Rep.">
        <title>Extended insight into the Mycobacterium chelonae-abscessus complex through whole genome sequencing of Mycobacterium salmoniphilum outbreak and Mycobacterium salmoniphilum-like strains.</title>
        <authorList>
            <person name="Behra P.R.K."/>
            <person name="Das S."/>
            <person name="Pettersson B.M.F."/>
            <person name="Shirreff L."/>
            <person name="DuCote T."/>
            <person name="Jacobsson K.G."/>
            <person name="Ennis D.G."/>
            <person name="Kirsebom L.A."/>
        </authorList>
    </citation>
    <scope>NUCLEOTIDE SEQUENCE [LARGE SCALE GENOMIC DNA]</scope>
    <source>
        <strain evidence="2 3">DSM 45524</strain>
    </source>
</reference>
<dbReference type="InterPro" id="IPR051548">
    <property type="entry name" value="Grx-like_ET"/>
</dbReference>
<dbReference type="InterPro" id="IPR036249">
    <property type="entry name" value="Thioredoxin-like_sf"/>
</dbReference>
<dbReference type="InterPro" id="IPR002109">
    <property type="entry name" value="Glutaredoxin"/>
</dbReference>
<comment type="caution">
    <text evidence="2">The sequence shown here is derived from an EMBL/GenBank/DDBJ whole genome shotgun (WGS) entry which is preliminary data.</text>
</comment>
<accession>A0A4R5PF68</accession>
<dbReference type="Proteomes" id="UP000295627">
    <property type="component" value="Unassembled WGS sequence"/>
</dbReference>
<dbReference type="CDD" id="cd02976">
    <property type="entry name" value="NrdH"/>
    <property type="match status" value="1"/>
</dbReference>
<evidence type="ECO:0000259" key="1">
    <source>
        <dbReference type="Pfam" id="PF00462"/>
    </source>
</evidence>
<sequence length="79" mass="8311">MSVVVYTKPGCPQCTATKRKLAGLHVPHRSVDVTGDPAARATVVSLGYTSLPVVLLPDGRHWSGFSPDRIAELANAKAA</sequence>
<evidence type="ECO:0000313" key="2">
    <source>
        <dbReference type="EMBL" id="TDH23675.1"/>
    </source>
</evidence>
<proteinExistence type="predicted"/>
<name>A0A4R5PF68_9MYCO</name>
<dbReference type="GO" id="GO:0009055">
    <property type="term" value="F:electron transfer activity"/>
    <property type="evidence" value="ECO:0007669"/>
    <property type="project" value="TreeGrafter"/>
</dbReference>
<dbReference type="PANTHER" id="PTHR34386">
    <property type="entry name" value="GLUTAREDOXIN"/>
    <property type="match status" value="1"/>
</dbReference>
<dbReference type="Gene3D" id="3.40.30.10">
    <property type="entry name" value="Glutaredoxin"/>
    <property type="match status" value="1"/>
</dbReference>
<dbReference type="PANTHER" id="PTHR34386:SF1">
    <property type="entry name" value="GLUTAREDOXIN-LIKE PROTEIN NRDH"/>
    <property type="match status" value="1"/>
</dbReference>
<dbReference type="PROSITE" id="PS51354">
    <property type="entry name" value="GLUTAREDOXIN_2"/>
    <property type="match status" value="1"/>
</dbReference>
<dbReference type="SUPFAM" id="SSF52833">
    <property type="entry name" value="Thioredoxin-like"/>
    <property type="match status" value="1"/>
</dbReference>
<protein>
    <submittedName>
        <fullName evidence="2">Glutaredoxin family protein</fullName>
    </submittedName>
</protein>
<organism evidence="2 3">
    <name type="scientific">Mycobacteroides franklinii</name>
    <dbReference type="NCBI Taxonomy" id="948102"/>
    <lineage>
        <taxon>Bacteria</taxon>
        <taxon>Bacillati</taxon>
        <taxon>Actinomycetota</taxon>
        <taxon>Actinomycetes</taxon>
        <taxon>Mycobacteriales</taxon>
        <taxon>Mycobacteriaceae</taxon>
        <taxon>Mycobacteroides</taxon>
    </lineage>
</organism>
<dbReference type="EMBL" id="RXLR01000010">
    <property type="protein sequence ID" value="TDH23675.1"/>
    <property type="molecule type" value="Genomic_DNA"/>
</dbReference>
<evidence type="ECO:0000313" key="3">
    <source>
        <dbReference type="Proteomes" id="UP000295627"/>
    </source>
</evidence>
<dbReference type="GO" id="GO:0045454">
    <property type="term" value="P:cell redox homeostasis"/>
    <property type="evidence" value="ECO:0007669"/>
    <property type="project" value="TreeGrafter"/>
</dbReference>
<gene>
    <name evidence="2" type="ORF">EJ571_05250</name>
</gene>
<feature type="domain" description="Glutaredoxin" evidence="1">
    <location>
        <begin position="3"/>
        <end position="62"/>
    </location>
</feature>
<dbReference type="Pfam" id="PF00462">
    <property type="entry name" value="Glutaredoxin"/>
    <property type="match status" value="1"/>
</dbReference>